<dbReference type="Gene3D" id="3.50.50.60">
    <property type="entry name" value="FAD/NAD(P)-binding domain"/>
    <property type="match status" value="2"/>
</dbReference>
<dbReference type="PRINTS" id="PR00368">
    <property type="entry name" value="FADPNR"/>
</dbReference>
<reference evidence="3" key="1">
    <citation type="submission" date="2022-09" db="EMBL/GenBank/DDBJ databases">
        <title>Novel Mycoplasma species identified in domestic and wild animals.</title>
        <authorList>
            <person name="Volokhov D.V."/>
            <person name="Furtak V.A."/>
            <person name="Zagorodnyaya T.A."/>
        </authorList>
    </citation>
    <scope>NUCLEOTIDE SEQUENCE</scope>
    <source>
        <strain evidence="3">Oakley</strain>
    </source>
</reference>
<dbReference type="Pfam" id="PF07992">
    <property type="entry name" value="Pyr_redox_2"/>
    <property type="match status" value="1"/>
</dbReference>
<dbReference type="PANTHER" id="PTHR42949">
    <property type="entry name" value="ANAEROBIC GLYCEROL-3-PHOSPHATE DEHYDROGENASE SUBUNIT B"/>
    <property type="match status" value="1"/>
</dbReference>
<keyword evidence="1" id="KW-0560">Oxidoreductase</keyword>
<dbReference type="Proteomes" id="UP001177160">
    <property type="component" value="Unassembled WGS sequence"/>
</dbReference>
<comment type="caution">
    <text evidence="3">The sequence shown here is derived from an EMBL/GenBank/DDBJ whole genome shotgun (WGS) entry which is preliminary data.</text>
</comment>
<dbReference type="InterPro" id="IPR036188">
    <property type="entry name" value="FAD/NAD-bd_sf"/>
</dbReference>
<evidence type="ECO:0000259" key="2">
    <source>
        <dbReference type="Pfam" id="PF07992"/>
    </source>
</evidence>
<sequence>MMKTDLTIVGGGAAGLAAALSAIDPQLNILIIEREPRLGGILNQCIHNGFGLHMFQEELTGPEYANRFIEALKDKHIDILLGTTVIDIQKKTDFEITLTSEANGYQHLTSKAVIIASGCYERTRGAVQIPGERPKGIMPAGSAQRYLNMEGYLVGKRVFILGSGDIGLIMARRMTLEGAQVLGVAELMPYSNGLTRNIVQCLNDFDIPLYLSHTVTDIKGKDILEQITIQQVDDKFEPIPGTEKVFEVDTLLLSIGLIPDVGLFDSLQMKKSPITKSAIVDQTLMTNVEGLFVCGNALHVHDLVDWVSKEGEKAGKTAKAYLLEQKHEEKDLKSIAPGSNIRYVVPHLIDYNHLTEPIQCAFRVTKKMAQGQFKVVQNGEVILLKKAKHIAPAEMENLIIKPEDLKSKDPIEIHLEEIV</sequence>
<protein>
    <submittedName>
        <fullName evidence="3">FAD-dependent oxidoreductase</fullName>
    </submittedName>
</protein>
<evidence type="ECO:0000313" key="4">
    <source>
        <dbReference type="Proteomes" id="UP001177160"/>
    </source>
</evidence>
<dbReference type="EMBL" id="JAOVQM010000008">
    <property type="protein sequence ID" value="MCV2232702.1"/>
    <property type="molecule type" value="Genomic_DNA"/>
</dbReference>
<evidence type="ECO:0000256" key="1">
    <source>
        <dbReference type="ARBA" id="ARBA00023002"/>
    </source>
</evidence>
<dbReference type="PANTHER" id="PTHR42949:SF3">
    <property type="entry name" value="ANAEROBIC GLYCEROL-3-PHOSPHATE DEHYDROGENASE SUBUNIT B"/>
    <property type="match status" value="1"/>
</dbReference>
<dbReference type="PRINTS" id="PR00469">
    <property type="entry name" value="PNDRDTASEII"/>
</dbReference>
<name>A0ABT2Y7H7_9MOLU</name>
<organism evidence="3 4">
    <name type="scientific">Paracholeplasma manati</name>
    <dbReference type="NCBI Taxonomy" id="591373"/>
    <lineage>
        <taxon>Bacteria</taxon>
        <taxon>Bacillati</taxon>
        <taxon>Mycoplasmatota</taxon>
        <taxon>Mollicutes</taxon>
        <taxon>Acholeplasmatales</taxon>
        <taxon>Acholeplasmataceae</taxon>
        <taxon>Paracholeplasma</taxon>
    </lineage>
</organism>
<dbReference type="InterPro" id="IPR023753">
    <property type="entry name" value="FAD/NAD-binding_dom"/>
</dbReference>
<dbReference type="SUPFAM" id="SSF51905">
    <property type="entry name" value="FAD/NAD(P)-binding domain"/>
    <property type="match status" value="1"/>
</dbReference>
<accession>A0ABT2Y7H7</accession>
<evidence type="ECO:0000313" key="3">
    <source>
        <dbReference type="EMBL" id="MCV2232702.1"/>
    </source>
</evidence>
<dbReference type="InterPro" id="IPR051691">
    <property type="entry name" value="Metab_Enz_Cyan_OpOx_G3PDH"/>
</dbReference>
<proteinExistence type="predicted"/>
<gene>
    <name evidence="3" type="ORF">N7548_07710</name>
</gene>
<keyword evidence="4" id="KW-1185">Reference proteome</keyword>
<feature type="domain" description="FAD/NAD(P)-binding" evidence="2">
    <location>
        <begin position="5"/>
        <end position="298"/>
    </location>
</feature>